<organism evidence="1 2">
    <name type="scientific">Naganishia adeliensis</name>
    <dbReference type="NCBI Taxonomy" id="92952"/>
    <lineage>
        <taxon>Eukaryota</taxon>
        <taxon>Fungi</taxon>
        <taxon>Dikarya</taxon>
        <taxon>Basidiomycota</taxon>
        <taxon>Agaricomycotina</taxon>
        <taxon>Tremellomycetes</taxon>
        <taxon>Filobasidiales</taxon>
        <taxon>Filobasidiaceae</taxon>
        <taxon>Naganishia</taxon>
    </lineage>
</organism>
<protein>
    <submittedName>
        <fullName evidence="1">Uncharacterized protein</fullName>
    </submittedName>
</protein>
<evidence type="ECO:0000313" key="1">
    <source>
        <dbReference type="EMBL" id="KAJ9117986.1"/>
    </source>
</evidence>
<name>A0ACC2X4L0_9TREE</name>
<accession>A0ACC2X4L0</accession>
<dbReference type="Proteomes" id="UP001230649">
    <property type="component" value="Unassembled WGS sequence"/>
</dbReference>
<keyword evidence="2" id="KW-1185">Reference proteome</keyword>
<proteinExistence type="predicted"/>
<sequence>MSKPTQPTGAAGAKPVPQARKLANSVWSKGPPTISQPASQTASPLQSPIPNKDTKLASADSATTSAPPSARTSQAGQPRKPAPDAAPVTASKAVNIPAPPANVAATATPAKNPALNFGTIDNPDSVISSSPAAKPTTGAHLGEGEKVKSFGSVAAGAAAAQAASVSTPASINAADKPAPAAVKPKFDPHKMFQKPSTPAVTPVAAPANVASPAPTPVSPAPVAPVALASPAPGPQMNPYANLQVQQQRGQPGIPQARGYNAQGQPVINAQPFSPSGGPQNGLPGRVPHRSPNQNHAQLPGTGFNPNPAPFRPQGRPQQPMNRNGLGYPPQMQGAFQGMPQGFNPYGQHAFGGYGGEFQPQQAYPYAQHYQGMPGGVGAPGQPGAPPIGSPNMGRPQLHNTGSSFSSSTSVPHAAGPPVVSPMSPQPAPGTPMQTHRTPGVFVPGGVFSPASQPFTPSGSSPLPIAKKTAIKISRPDGTALDLSSEAKKVKSGPAAATIAAAASTAASASPKPAVATPVVVRIESPVQKQERERELEAERKRKEEDERAERERKERKAREEKEKEDKERADKEQKEVEEKERAEKEKKDAEAAAETDKKAQEDKKADEEKKASDAAEASKVEAEATKASEDAKAAESAPKPTVIPGLPSKPSSEVLEKATLAAPDALGGKSATPSPRASPAISHATLPPKPESSEGGDAPAAGMQRKGAPAALNLEAPAPATASSLALKTAKVIEDIRAITYPTGTAAPNPALNESATNGKFRYDREFLLQFVNICKEKVPTEAALDILGIDKDQALANNNGGFGRSGSQRGNQRSSQPGGPRGQMGGMGSFQKPGGAGMGQFGAMGSFSRPPQTSEERLAASRANIGSAFGAARNSQGGMSRTTSQAGPMGGSMQGGMRNDSNRTRSVRGKQRGGEGRGPMQPMLDQNVAPLEASANRWTPAVQNRRPGQLDENSPEFVERKVKGLLNKLTAEKFDSISNQILEWANKSVNEKDGQTLRLVIKLIFEKAKDEQFWSKMYASLCQKLWRDISPEVKDEQMLTAEGKPLSGGLLFRKYLLNRCQEDFEKGWKQKADASAAAKEKAADDQKKKAEHDAAVEAGGQVEEFKFSDEYYAEQAAKRRGLGLVKFVGELFKLEILSTKVIHSCIVKLLSNVVDPDEEDVESLCQLLTTVGAKLEAQPRMAEQVQLYIQRMKDLSRSEHLTSRIKFMVEDVIELQRQHWHQRSSKGEGGPMTIEQVHAQARAEAEASRVAASHINMSRSGDSVSRGGSRRGQERGGFGGSGGDAWQNVSAKLPARPADMSSFGKIAASGAGPTSFGPNSVFGKKKGGKASGETTPPPISRTPSSNMFSALEGHDGTGEPASPPTDGAPQIRKRLQLQPRTVSSTDVDKADASEEANASSELAPVEESTDKEMTEEEIDRKIKNDVEELWGAKDQGGTRNPSDIAEYFETLPESARIKLATKLVGDVFRINKHDDAQVVVKGFKLAIEKNFLTAAQAQEALTPTIEMLDDTAVDVPKAYEYVADLIVATKLPQSDVDALGDVIETYGEYKVTPKDKLLAAVEKAGSSA</sequence>
<evidence type="ECO:0000313" key="2">
    <source>
        <dbReference type="Proteomes" id="UP001230649"/>
    </source>
</evidence>
<reference evidence="1" key="1">
    <citation type="submission" date="2023-04" db="EMBL/GenBank/DDBJ databases">
        <title>Draft Genome sequencing of Naganishia species isolated from polar environments using Oxford Nanopore Technology.</title>
        <authorList>
            <person name="Leo P."/>
            <person name="Venkateswaran K."/>
        </authorList>
    </citation>
    <scope>NUCLEOTIDE SEQUENCE</scope>
    <source>
        <strain evidence="1">MNA-CCFEE 5262</strain>
    </source>
</reference>
<gene>
    <name evidence="1" type="ORF">QFC20_000267</name>
</gene>
<comment type="caution">
    <text evidence="1">The sequence shown here is derived from an EMBL/GenBank/DDBJ whole genome shotgun (WGS) entry which is preliminary data.</text>
</comment>
<dbReference type="EMBL" id="JASBWS010000001">
    <property type="protein sequence ID" value="KAJ9117986.1"/>
    <property type="molecule type" value="Genomic_DNA"/>
</dbReference>